<evidence type="ECO:0000256" key="1">
    <source>
        <dbReference type="SAM" id="Phobius"/>
    </source>
</evidence>
<gene>
    <name evidence="2" type="ORF">RND81_01G136900</name>
</gene>
<keyword evidence="1" id="KW-1133">Transmembrane helix</keyword>
<name>A0AAW1NE83_SAPOF</name>
<protein>
    <submittedName>
        <fullName evidence="2">Uncharacterized protein</fullName>
    </submittedName>
</protein>
<evidence type="ECO:0000313" key="3">
    <source>
        <dbReference type="Proteomes" id="UP001443914"/>
    </source>
</evidence>
<keyword evidence="3" id="KW-1185">Reference proteome</keyword>
<reference evidence="2" key="1">
    <citation type="submission" date="2024-03" db="EMBL/GenBank/DDBJ databases">
        <title>WGS assembly of Saponaria officinalis var. Norfolk2.</title>
        <authorList>
            <person name="Jenkins J."/>
            <person name="Shu S."/>
            <person name="Grimwood J."/>
            <person name="Barry K."/>
            <person name="Goodstein D."/>
            <person name="Schmutz J."/>
            <person name="Leebens-Mack J."/>
            <person name="Osbourn A."/>
        </authorList>
    </citation>
    <scope>NUCLEOTIDE SEQUENCE [LARGE SCALE GENOMIC DNA]</scope>
    <source>
        <strain evidence="2">JIC</strain>
    </source>
</reference>
<dbReference type="Proteomes" id="UP001443914">
    <property type="component" value="Unassembled WGS sequence"/>
</dbReference>
<accession>A0AAW1NE83</accession>
<comment type="caution">
    <text evidence="2">The sequence shown here is derived from an EMBL/GenBank/DDBJ whole genome shotgun (WGS) entry which is preliminary data.</text>
</comment>
<sequence length="174" mass="20046">MKPIQQARQRRLLALIPHQTNPKPLYSLHKPSELHFLSPSSKTISSISTISSNPIKGLEFRNQPCHRFRRNAVIKISGSMNNPRKTYFKCLNCELFVKWVSEEHVIFTKSFKIPPSIEEFETSSSNGVSELIMHSKRDVVDFVNYMKHMVKVIKLMFFFVVVVVVVVVVVAVMK</sequence>
<dbReference type="AlphaFoldDB" id="A0AAW1NE83"/>
<evidence type="ECO:0000313" key="2">
    <source>
        <dbReference type="EMBL" id="KAK9757046.1"/>
    </source>
</evidence>
<keyword evidence="1" id="KW-0472">Membrane</keyword>
<organism evidence="2 3">
    <name type="scientific">Saponaria officinalis</name>
    <name type="common">Common soapwort</name>
    <name type="synonym">Lychnis saponaria</name>
    <dbReference type="NCBI Taxonomy" id="3572"/>
    <lineage>
        <taxon>Eukaryota</taxon>
        <taxon>Viridiplantae</taxon>
        <taxon>Streptophyta</taxon>
        <taxon>Embryophyta</taxon>
        <taxon>Tracheophyta</taxon>
        <taxon>Spermatophyta</taxon>
        <taxon>Magnoliopsida</taxon>
        <taxon>eudicotyledons</taxon>
        <taxon>Gunneridae</taxon>
        <taxon>Pentapetalae</taxon>
        <taxon>Caryophyllales</taxon>
        <taxon>Caryophyllaceae</taxon>
        <taxon>Caryophylleae</taxon>
        <taxon>Saponaria</taxon>
    </lineage>
</organism>
<dbReference type="EMBL" id="JBDFQZ010000001">
    <property type="protein sequence ID" value="KAK9757046.1"/>
    <property type="molecule type" value="Genomic_DNA"/>
</dbReference>
<feature type="transmembrane region" description="Helical" evidence="1">
    <location>
        <begin position="155"/>
        <end position="173"/>
    </location>
</feature>
<proteinExistence type="predicted"/>
<keyword evidence="1" id="KW-0812">Transmembrane</keyword>